<dbReference type="Proteomes" id="UP001203512">
    <property type="component" value="Unassembled WGS sequence"/>
</dbReference>
<keyword evidence="2" id="KW-1185">Reference proteome</keyword>
<evidence type="ECO:0000313" key="1">
    <source>
        <dbReference type="EMBL" id="MCK0531486.1"/>
    </source>
</evidence>
<comment type="caution">
    <text evidence="1">The sequence shown here is derived from an EMBL/GenBank/DDBJ whole genome shotgun (WGS) entry which is preliminary data.</text>
</comment>
<dbReference type="RefSeq" id="WP_247231104.1">
    <property type="nucleotide sequence ID" value="NZ_JALKHS010000006.1"/>
</dbReference>
<gene>
    <name evidence="1" type="ORF">MU848_07800</name>
</gene>
<organism evidence="1 2">
    <name type="scientific">Sphingobium agri</name>
    <dbReference type="NCBI Taxonomy" id="2933566"/>
    <lineage>
        <taxon>Bacteria</taxon>
        <taxon>Pseudomonadati</taxon>
        <taxon>Pseudomonadota</taxon>
        <taxon>Alphaproteobacteria</taxon>
        <taxon>Sphingomonadales</taxon>
        <taxon>Sphingomonadaceae</taxon>
        <taxon>Sphingobium</taxon>
    </lineage>
</organism>
<sequence length="377" mass="40713">MTNETNPGTVPALQGDAVIPPVELAGQIIAHLDECSRVGKFSSIGEEHIRAICEALAAQSQPAATVQELGRAYLKPIIDRWWVTDEPDIRGRYVIRCGGATVEYVQGDRDDAYERMKALRYDDVLAALTAEPAAKAGDAPFEFDRYINGKLMAEGVTIERETTLEAAMVVAARIASKGANGEAPVLVYRPPALPRNSPSPHPDMGSGEAIGLIGEASFAEVVDCDFWSLQLHFGKGDDARDKMRAVSDALRSAAALSPPTSQSVEKMTEALEQIAASRFGLQGIEEDYGRDVNAYNYHAMRYWAEQRRNDQATAIAALSTLPHKEEATPAPVGEQGAVARIKDILGDYRDCVPGAMIERIASLVSSTPATETERGRG</sequence>
<reference evidence="1 2" key="1">
    <citation type="submission" date="2022-04" db="EMBL/GenBank/DDBJ databases">
        <authorList>
            <person name="Huq M.A."/>
        </authorList>
    </citation>
    <scope>NUCLEOTIDE SEQUENCE [LARGE SCALE GENOMIC DNA]</scope>
    <source>
        <strain evidence="1 2">MAH-33</strain>
    </source>
</reference>
<proteinExistence type="predicted"/>
<evidence type="ECO:0000313" key="2">
    <source>
        <dbReference type="Proteomes" id="UP001203512"/>
    </source>
</evidence>
<protein>
    <submittedName>
        <fullName evidence="1">Uncharacterized protein</fullName>
    </submittedName>
</protein>
<accession>A0ABT0DWJ7</accession>
<name>A0ABT0DWJ7_9SPHN</name>
<dbReference type="EMBL" id="JALKHS010000006">
    <property type="protein sequence ID" value="MCK0531486.1"/>
    <property type="molecule type" value="Genomic_DNA"/>
</dbReference>